<proteinExistence type="predicted"/>
<dbReference type="PANTHER" id="PTHR43280">
    <property type="entry name" value="ARAC-FAMILY TRANSCRIPTIONAL REGULATOR"/>
    <property type="match status" value="1"/>
</dbReference>
<dbReference type="InterPro" id="IPR018062">
    <property type="entry name" value="HTH_AraC-typ_CS"/>
</dbReference>
<dbReference type="PROSITE" id="PS00041">
    <property type="entry name" value="HTH_ARAC_FAMILY_1"/>
    <property type="match status" value="1"/>
</dbReference>
<name>A0A521ADW3_9SPHI</name>
<dbReference type="Pfam" id="PF02311">
    <property type="entry name" value="AraC_binding"/>
    <property type="match status" value="1"/>
</dbReference>
<dbReference type="PROSITE" id="PS01124">
    <property type="entry name" value="HTH_ARAC_FAMILY_2"/>
    <property type="match status" value="1"/>
</dbReference>
<dbReference type="PANTHER" id="PTHR43280:SF17">
    <property type="entry name" value="ARAC-TYPE DNA-BINDING DOMAIN-CONTAINING PROTEIN"/>
    <property type="match status" value="1"/>
</dbReference>
<keyword evidence="3" id="KW-0804">Transcription</keyword>
<evidence type="ECO:0000256" key="2">
    <source>
        <dbReference type="ARBA" id="ARBA00023125"/>
    </source>
</evidence>
<dbReference type="AlphaFoldDB" id="A0A521ADW3"/>
<reference evidence="5 6" key="1">
    <citation type="submission" date="2017-05" db="EMBL/GenBank/DDBJ databases">
        <authorList>
            <person name="Varghese N."/>
            <person name="Submissions S."/>
        </authorList>
    </citation>
    <scope>NUCLEOTIDE SEQUENCE [LARGE SCALE GENOMIC DNA]</scope>
    <source>
        <strain evidence="5 6">DSM 19036</strain>
    </source>
</reference>
<keyword evidence="6" id="KW-1185">Reference proteome</keyword>
<dbReference type="Gene3D" id="1.10.10.60">
    <property type="entry name" value="Homeodomain-like"/>
    <property type="match status" value="2"/>
</dbReference>
<dbReference type="OrthoDB" id="636258at2"/>
<dbReference type="InterPro" id="IPR037923">
    <property type="entry name" value="HTH-like"/>
</dbReference>
<evidence type="ECO:0000256" key="3">
    <source>
        <dbReference type="ARBA" id="ARBA00023163"/>
    </source>
</evidence>
<dbReference type="Gene3D" id="2.60.120.10">
    <property type="entry name" value="Jelly Rolls"/>
    <property type="match status" value="1"/>
</dbReference>
<gene>
    <name evidence="5" type="ORF">SAMN06265348_10191</name>
</gene>
<evidence type="ECO:0000259" key="4">
    <source>
        <dbReference type="PROSITE" id="PS01124"/>
    </source>
</evidence>
<evidence type="ECO:0000313" key="5">
    <source>
        <dbReference type="EMBL" id="SMO32989.1"/>
    </source>
</evidence>
<dbReference type="Proteomes" id="UP000320300">
    <property type="component" value="Unassembled WGS sequence"/>
</dbReference>
<dbReference type="SUPFAM" id="SSF51215">
    <property type="entry name" value="Regulatory protein AraC"/>
    <property type="match status" value="1"/>
</dbReference>
<dbReference type="InterPro" id="IPR018060">
    <property type="entry name" value="HTH_AraC"/>
</dbReference>
<accession>A0A521ADW3</accession>
<evidence type="ECO:0000313" key="6">
    <source>
        <dbReference type="Proteomes" id="UP000320300"/>
    </source>
</evidence>
<dbReference type="SUPFAM" id="SSF46689">
    <property type="entry name" value="Homeodomain-like"/>
    <property type="match status" value="1"/>
</dbReference>
<keyword evidence="1" id="KW-0805">Transcription regulation</keyword>
<dbReference type="InterPro" id="IPR014710">
    <property type="entry name" value="RmlC-like_jellyroll"/>
</dbReference>
<feature type="domain" description="HTH araC/xylS-type" evidence="4">
    <location>
        <begin position="176"/>
        <end position="276"/>
    </location>
</feature>
<sequence length="280" mass="32622">MNKEMLHSAYEINFVEADVCSKFEHGHNFFELAYIRSGTGKHFLNQSECIYHAGQLFLITPEDTHHFAIESRTAFFFLRFNNIYLKKNNLGSDSLQLLEYILQNTNHLNDCILQNIADRTFVGPVIDTIYQEQNVKDLYNEDLIQQLVNTLIIIVARNIAKFLPSYISETTEEKAVSILQYIQQNIYEPEKLRAENISDLFTVSTAYIGRYFKKHTNDTLQGYISKYKVNLIEHRIKFSDKRMNEIADEFGFTDVSHLNKFFRKQKGYSPKDIKNGLAGT</sequence>
<evidence type="ECO:0000256" key="1">
    <source>
        <dbReference type="ARBA" id="ARBA00023015"/>
    </source>
</evidence>
<dbReference type="GO" id="GO:0043565">
    <property type="term" value="F:sequence-specific DNA binding"/>
    <property type="evidence" value="ECO:0007669"/>
    <property type="project" value="InterPro"/>
</dbReference>
<dbReference type="RefSeq" id="WP_142526226.1">
    <property type="nucleotide sequence ID" value="NZ_CBCSJO010000002.1"/>
</dbReference>
<protein>
    <submittedName>
        <fullName evidence="5">Transcriptional regulator, AraC family</fullName>
    </submittedName>
</protein>
<dbReference type="SMART" id="SM00342">
    <property type="entry name" value="HTH_ARAC"/>
    <property type="match status" value="1"/>
</dbReference>
<dbReference type="InterPro" id="IPR009057">
    <property type="entry name" value="Homeodomain-like_sf"/>
</dbReference>
<dbReference type="EMBL" id="FXTN01000001">
    <property type="protein sequence ID" value="SMO32989.1"/>
    <property type="molecule type" value="Genomic_DNA"/>
</dbReference>
<dbReference type="GO" id="GO:0003700">
    <property type="term" value="F:DNA-binding transcription factor activity"/>
    <property type="evidence" value="ECO:0007669"/>
    <property type="project" value="InterPro"/>
</dbReference>
<dbReference type="InterPro" id="IPR003313">
    <property type="entry name" value="AraC-bd"/>
</dbReference>
<organism evidence="5 6">
    <name type="scientific">Pedobacter westerhofensis</name>
    <dbReference type="NCBI Taxonomy" id="425512"/>
    <lineage>
        <taxon>Bacteria</taxon>
        <taxon>Pseudomonadati</taxon>
        <taxon>Bacteroidota</taxon>
        <taxon>Sphingobacteriia</taxon>
        <taxon>Sphingobacteriales</taxon>
        <taxon>Sphingobacteriaceae</taxon>
        <taxon>Pedobacter</taxon>
    </lineage>
</organism>
<keyword evidence="2" id="KW-0238">DNA-binding</keyword>
<dbReference type="Pfam" id="PF12833">
    <property type="entry name" value="HTH_18"/>
    <property type="match status" value="1"/>
</dbReference>